<proteinExistence type="predicted"/>
<organism evidence="1">
    <name type="scientific">Candidatus Methanomethylicus mesodigestus</name>
    <dbReference type="NCBI Taxonomy" id="1867258"/>
    <lineage>
        <taxon>Archaea</taxon>
        <taxon>Thermoproteota</taxon>
        <taxon>Methanosuratincolia</taxon>
        <taxon>Candidatus Methanomethylicales</taxon>
        <taxon>Candidatus Methanomethylicaceae</taxon>
        <taxon>Candidatus Methanomethylicus</taxon>
    </lineage>
</organism>
<gene>
    <name evidence="1" type="ORF">ENS19_05920</name>
</gene>
<accession>A0A7C3F4R7</accession>
<comment type="caution">
    <text evidence="1">The sequence shown here is derived from an EMBL/GenBank/DDBJ whole genome shotgun (WGS) entry which is preliminary data.</text>
</comment>
<name>A0A7C3F4R7_9CREN</name>
<dbReference type="EMBL" id="DSTX01000011">
    <property type="protein sequence ID" value="HFK20806.1"/>
    <property type="molecule type" value="Genomic_DNA"/>
</dbReference>
<sequence>MKLLTLALGTVVTRMCPAFRTRFSSANTRSIGKFSGNASVAQPVLQTNGIYPRPARHLGVVALLDYYDVAIVAIDDLPHGGKDPPMSWGPMFLLS</sequence>
<evidence type="ECO:0000313" key="1">
    <source>
        <dbReference type="EMBL" id="HFK20806.1"/>
    </source>
</evidence>
<reference evidence="1" key="1">
    <citation type="journal article" date="2020" name="mSystems">
        <title>Genome- and Community-Level Interaction Insights into Carbon Utilization and Element Cycling Functions of Hydrothermarchaeota in Hydrothermal Sediment.</title>
        <authorList>
            <person name="Zhou Z."/>
            <person name="Liu Y."/>
            <person name="Xu W."/>
            <person name="Pan J."/>
            <person name="Luo Z.H."/>
            <person name="Li M."/>
        </authorList>
    </citation>
    <scope>NUCLEOTIDE SEQUENCE [LARGE SCALE GENOMIC DNA]</scope>
    <source>
        <strain evidence="1">SpSt-468</strain>
    </source>
</reference>
<dbReference type="AlphaFoldDB" id="A0A7C3F4R7"/>
<protein>
    <submittedName>
        <fullName evidence="1">Uncharacterized protein</fullName>
    </submittedName>
</protein>